<evidence type="ECO:0000256" key="4">
    <source>
        <dbReference type="ARBA" id="ARBA00022525"/>
    </source>
</evidence>
<dbReference type="InterPro" id="IPR012334">
    <property type="entry name" value="Pectin_lyas_fold"/>
</dbReference>
<reference evidence="11" key="1">
    <citation type="submission" date="2019-09" db="EMBL/GenBank/DDBJ databases">
        <title>Draft genome information of white flower Hibiscus syriacus.</title>
        <authorList>
            <person name="Kim Y.-M."/>
        </authorList>
    </citation>
    <scope>NUCLEOTIDE SEQUENCE [LARGE SCALE GENOMIC DNA]</scope>
    <source>
        <strain evidence="11">YM2019G1</strain>
    </source>
</reference>
<feature type="chain" id="PRO_5025683922" evidence="10">
    <location>
        <begin position="25"/>
        <end position="268"/>
    </location>
</feature>
<feature type="active site" evidence="8">
    <location>
        <position position="230"/>
    </location>
</feature>
<keyword evidence="5 9" id="KW-0378">Hydrolase</keyword>
<keyword evidence="6 9" id="KW-0326">Glycosidase</keyword>
<evidence type="ECO:0000313" key="12">
    <source>
        <dbReference type="Proteomes" id="UP000436088"/>
    </source>
</evidence>
<dbReference type="SUPFAM" id="SSF51126">
    <property type="entry name" value="Pectin lyase-like"/>
    <property type="match status" value="1"/>
</dbReference>
<comment type="subcellular location">
    <subcellularLocation>
        <location evidence="1">Secreted</location>
        <location evidence="1">Cell wall</location>
    </subcellularLocation>
</comment>
<evidence type="ECO:0000313" key="11">
    <source>
        <dbReference type="EMBL" id="KAE8669782.1"/>
    </source>
</evidence>
<dbReference type="AlphaFoldDB" id="A0A6A2X460"/>
<evidence type="ECO:0000256" key="6">
    <source>
        <dbReference type="ARBA" id="ARBA00023295"/>
    </source>
</evidence>
<keyword evidence="7" id="KW-0961">Cell wall biogenesis/degradation</keyword>
<dbReference type="GO" id="GO:0071555">
    <property type="term" value="P:cell wall organization"/>
    <property type="evidence" value="ECO:0007669"/>
    <property type="project" value="UniProtKB-KW"/>
</dbReference>
<dbReference type="InterPro" id="IPR011050">
    <property type="entry name" value="Pectin_lyase_fold/virulence"/>
</dbReference>
<dbReference type="PANTHER" id="PTHR31375">
    <property type="match status" value="1"/>
</dbReference>
<accession>A0A6A2X460</accession>
<evidence type="ECO:0000256" key="7">
    <source>
        <dbReference type="ARBA" id="ARBA00023316"/>
    </source>
</evidence>
<proteinExistence type="inferred from homology"/>
<dbReference type="Proteomes" id="UP000436088">
    <property type="component" value="Unassembled WGS sequence"/>
</dbReference>
<evidence type="ECO:0000256" key="9">
    <source>
        <dbReference type="RuleBase" id="RU361169"/>
    </source>
</evidence>
<dbReference type="GO" id="GO:0004650">
    <property type="term" value="F:polygalacturonase activity"/>
    <property type="evidence" value="ECO:0007669"/>
    <property type="project" value="InterPro"/>
</dbReference>
<sequence>MNLTRPCGIIVILFAMLGIDSTSATKIYNVLNFGAKPNGETDSTKAFLLAWQAACGSSECTMIYVPKGRYLIGSVAFRGLCKSPHITFRIDGTLVAPLDYRVLGKNTNWISFGGVNGVSIVGGALDAKGSFLWACNIPTLTVLLEPRIHRLKSLNSQMFHIVINGCEKVHVQGVKIRAAGNSPNTDGIHVQSSKNVNIIKCSIKTGDDCISIGPGTKDLWIERVICGPGHGISIGSLGRNLKEEGVQNVTVKNNFCGHSKRFEDQVMG</sequence>
<dbReference type="EMBL" id="VEPZ02001519">
    <property type="protein sequence ID" value="KAE8669782.1"/>
    <property type="molecule type" value="Genomic_DNA"/>
</dbReference>
<keyword evidence="4" id="KW-0964">Secreted</keyword>
<comment type="caution">
    <text evidence="11">The sequence shown here is derived from an EMBL/GenBank/DDBJ whole genome shotgun (WGS) entry which is preliminary data.</text>
</comment>
<organism evidence="11 12">
    <name type="scientific">Hibiscus syriacus</name>
    <name type="common">Rose of Sharon</name>
    <dbReference type="NCBI Taxonomy" id="106335"/>
    <lineage>
        <taxon>Eukaryota</taxon>
        <taxon>Viridiplantae</taxon>
        <taxon>Streptophyta</taxon>
        <taxon>Embryophyta</taxon>
        <taxon>Tracheophyta</taxon>
        <taxon>Spermatophyta</taxon>
        <taxon>Magnoliopsida</taxon>
        <taxon>eudicotyledons</taxon>
        <taxon>Gunneridae</taxon>
        <taxon>Pentapetalae</taxon>
        <taxon>rosids</taxon>
        <taxon>malvids</taxon>
        <taxon>Malvales</taxon>
        <taxon>Malvaceae</taxon>
        <taxon>Malvoideae</taxon>
        <taxon>Hibiscus</taxon>
    </lineage>
</organism>
<evidence type="ECO:0000256" key="10">
    <source>
        <dbReference type="SAM" id="SignalP"/>
    </source>
</evidence>
<evidence type="ECO:0000256" key="3">
    <source>
        <dbReference type="ARBA" id="ARBA00022512"/>
    </source>
</evidence>
<evidence type="ECO:0000256" key="2">
    <source>
        <dbReference type="ARBA" id="ARBA00008834"/>
    </source>
</evidence>
<keyword evidence="12" id="KW-1185">Reference proteome</keyword>
<evidence type="ECO:0000256" key="8">
    <source>
        <dbReference type="PROSITE-ProRule" id="PRU10052"/>
    </source>
</evidence>
<dbReference type="InterPro" id="IPR006626">
    <property type="entry name" value="PbH1"/>
</dbReference>
<comment type="similarity">
    <text evidence="2 9">Belongs to the glycosyl hydrolase 28 family.</text>
</comment>
<dbReference type="Gene3D" id="2.160.20.10">
    <property type="entry name" value="Single-stranded right-handed beta-helix, Pectin lyase-like"/>
    <property type="match status" value="1"/>
</dbReference>
<gene>
    <name evidence="11" type="ORF">F3Y22_tig00112217pilonHSYRG00149</name>
</gene>
<dbReference type="Pfam" id="PF00295">
    <property type="entry name" value="Glyco_hydro_28"/>
    <property type="match status" value="1"/>
</dbReference>
<dbReference type="PROSITE" id="PS00502">
    <property type="entry name" value="POLYGALACTURONASE"/>
    <property type="match status" value="1"/>
</dbReference>
<protein>
    <submittedName>
        <fullName evidence="11">Polygalacturonase</fullName>
    </submittedName>
</protein>
<name>A0A6A2X460_HIBSY</name>
<keyword evidence="10" id="KW-0732">Signal</keyword>
<dbReference type="SMART" id="SM00710">
    <property type="entry name" value="PbH1"/>
    <property type="match status" value="3"/>
</dbReference>
<dbReference type="GO" id="GO:0005975">
    <property type="term" value="P:carbohydrate metabolic process"/>
    <property type="evidence" value="ECO:0007669"/>
    <property type="project" value="InterPro"/>
</dbReference>
<evidence type="ECO:0000256" key="1">
    <source>
        <dbReference type="ARBA" id="ARBA00004191"/>
    </source>
</evidence>
<dbReference type="InterPro" id="IPR000743">
    <property type="entry name" value="Glyco_hydro_28"/>
</dbReference>
<evidence type="ECO:0000256" key="5">
    <source>
        <dbReference type="ARBA" id="ARBA00022801"/>
    </source>
</evidence>
<keyword evidence="3" id="KW-0134">Cell wall</keyword>
<feature type="signal peptide" evidence="10">
    <location>
        <begin position="1"/>
        <end position="24"/>
    </location>
</feature>